<dbReference type="InterPro" id="IPR016024">
    <property type="entry name" value="ARM-type_fold"/>
</dbReference>
<name>A0ABR2KH76_9EUKA</name>
<dbReference type="SUPFAM" id="SSF48371">
    <property type="entry name" value="ARM repeat"/>
    <property type="match status" value="1"/>
</dbReference>
<proteinExistence type="predicted"/>
<comment type="caution">
    <text evidence="1">The sequence shown here is derived from an EMBL/GenBank/DDBJ whole genome shotgun (WGS) entry which is preliminary data.</text>
</comment>
<gene>
    <name evidence="1" type="ORF">M9Y10_034956</name>
</gene>
<accession>A0ABR2KH76</accession>
<sequence>MDQFYKNENYEDESKKEIFAQNYRSSNIIDDQALTSKITKIQSMYYNSNIDDQFLKDILDIFDMVKKDKLNFIPLLIKSGIIQFLFSIYQKFNGEIKLIVLNCLSEFSTLGYQICEVFLYENFISLFKLHFTNDNDMSDFYFIQIYYNILQNQSDIMDQEQKMIDQIIKQLPLREFYNMIQKKDNNDDILIYAFLCFNEIMKYILDGLDNNKVIYEMIHHYFFEEAVPINRSIHVQNAFSKNCLSIISNCLYHLSFNYELFAKYELFQFVNFYLTNPPICNFSLACKIISFLVTKYNCDFPFDIIVMITEFLKNNSEKNQFYSINSIYYMVHSNYLLSNLFFKDNCCLFFNFVDIFFLISSNSKSVLFKLIVDLLDIAKSAEWTLIFKEAIGTDENKFLKERKKTNHMCLFNIASQTMEFEELRSLTIIVLSNIFKKATELNLLEQCHLLFNQVFYDDFEAKFDISDENVRLFLQTYFQSNQPDQ</sequence>
<protein>
    <recommendedName>
        <fullName evidence="3">Armadillo-type fold</fullName>
    </recommendedName>
</protein>
<keyword evidence="2" id="KW-1185">Reference proteome</keyword>
<dbReference type="EMBL" id="JAPFFF010000005">
    <property type="protein sequence ID" value="KAK8890187.1"/>
    <property type="molecule type" value="Genomic_DNA"/>
</dbReference>
<evidence type="ECO:0000313" key="2">
    <source>
        <dbReference type="Proteomes" id="UP001470230"/>
    </source>
</evidence>
<organism evidence="1 2">
    <name type="scientific">Tritrichomonas musculus</name>
    <dbReference type="NCBI Taxonomy" id="1915356"/>
    <lineage>
        <taxon>Eukaryota</taxon>
        <taxon>Metamonada</taxon>
        <taxon>Parabasalia</taxon>
        <taxon>Tritrichomonadida</taxon>
        <taxon>Tritrichomonadidae</taxon>
        <taxon>Tritrichomonas</taxon>
    </lineage>
</organism>
<reference evidence="1 2" key="1">
    <citation type="submission" date="2024-04" db="EMBL/GenBank/DDBJ databases">
        <title>Tritrichomonas musculus Genome.</title>
        <authorList>
            <person name="Alves-Ferreira E."/>
            <person name="Grigg M."/>
            <person name="Lorenzi H."/>
            <person name="Galac M."/>
        </authorList>
    </citation>
    <scope>NUCLEOTIDE SEQUENCE [LARGE SCALE GENOMIC DNA]</scope>
    <source>
        <strain evidence="1 2">EAF2021</strain>
    </source>
</reference>
<dbReference type="Proteomes" id="UP001470230">
    <property type="component" value="Unassembled WGS sequence"/>
</dbReference>
<evidence type="ECO:0000313" key="1">
    <source>
        <dbReference type="EMBL" id="KAK8890187.1"/>
    </source>
</evidence>
<evidence type="ECO:0008006" key="3">
    <source>
        <dbReference type="Google" id="ProtNLM"/>
    </source>
</evidence>